<dbReference type="EMBL" id="JNFQ01000003">
    <property type="protein sequence ID" value="KFG72429.1"/>
    <property type="molecule type" value="Genomic_DNA"/>
</dbReference>
<comment type="similarity">
    <text evidence="1 3">Belongs to the thiolase-like superfamily. Beta-ketoacyl-ACP synthases family.</text>
</comment>
<dbReference type="InterPro" id="IPR014031">
    <property type="entry name" value="Ketoacyl_synth_C"/>
</dbReference>
<dbReference type="GO" id="GO:0005829">
    <property type="term" value="C:cytosol"/>
    <property type="evidence" value="ECO:0007669"/>
    <property type="project" value="TreeGrafter"/>
</dbReference>
<dbReference type="HOGENOM" id="CLU_000022_69_2_11"/>
<evidence type="ECO:0000313" key="6">
    <source>
        <dbReference type="Proteomes" id="UP000029095"/>
    </source>
</evidence>
<evidence type="ECO:0000256" key="2">
    <source>
        <dbReference type="ARBA" id="ARBA00022679"/>
    </source>
</evidence>
<evidence type="ECO:0000256" key="1">
    <source>
        <dbReference type="ARBA" id="ARBA00008467"/>
    </source>
</evidence>
<dbReference type="PANTHER" id="PTHR11712:SF336">
    <property type="entry name" value="3-OXOACYL-[ACYL-CARRIER-PROTEIN] SYNTHASE, MITOCHONDRIAL"/>
    <property type="match status" value="1"/>
</dbReference>
<dbReference type="InterPro" id="IPR014030">
    <property type="entry name" value="Ketoacyl_synth_N"/>
</dbReference>
<sequence length="435" mass="45892">MVSVTGMGVQCAVAHGVQEFDEALRDGRAGITYEDPAPGLPKVLGLRGRLPRRPEQVLAEQYAAGRLPGTDEALLRTLRSLVRRASRSIGFSLLAAVEAWGEARLGTVTDRRRIALVIAGSNLSQQLSFSMAEKYRKDPAYVSARYAHQFWDSDLLGVVSEGLDVRGEGMTVSGASAAGNLGLIQGMRLIRSGCADVCLVVAGMQELSDVELMAFVNLGALGGEGTNADPARCSRPFDAGHDGFVHGEGAAALVLESTTVAQERGATTLAVLDDGVSALDGNRLTQPSQEGEEFVMGEVLRRCGVDAGKLDLISAHATSTPLGDETEAAAIRALLGERAGRPWVNATKSLVGHCLGPASAIEAIACVLQMRGGYVHPNVNLMEPITRELRLAPPRRTAAVIRRALNNAFGFGGINTALLLRSAQAAAHVPDTRKD</sequence>
<dbReference type="GO" id="GO:0004315">
    <property type="term" value="F:3-oxoacyl-[acyl-carrier-protein] synthase activity"/>
    <property type="evidence" value="ECO:0007669"/>
    <property type="project" value="TreeGrafter"/>
</dbReference>
<dbReference type="Gene3D" id="3.40.47.10">
    <property type="match status" value="2"/>
</dbReference>
<dbReference type="RefSeq" id="WP_043382669.1">
    <property type="nucleotide sequence ID" value="NZ_KN039947.1"/>
</dbReference>
<organism evidence="5 6">
    <name type="scientific">Streptomyces mutabilis</name>
    <dbReference type="NCBI Taxonomy" id="67332"/>
    <lineage>
        <taxon>Bacteria</taxon>
        <taxon>Bacillati</taxon>
        <taxon>Actinomycetota</taxon>
        <taxon>Actinomycetes</taxon>
        <taxon>Kitasatosporales</taxon>
        <taxon>Streptomycetaceae</taxon>
        <taxon>Streptomyces</taxon>
    </lineage>
</organism>
<name>A0A086MU61_9ACTN</name>
<keyword evidence="6" id="KW-1185">Reference proteome</keyword>
<dbReference type="Proteomes" id="UP000029095">
    <property type="component" value="Unassembled WGS sequence"/>
</dbReference>
<dbReference type="Pfam" id="PF00109">
    <property type="entry name" value="ketoacyl-synt"/>
    <property type="match status" value="1"/>
</dbReference>
<dbReference type="SUPFAM" id="SSF53901">
    <property type="entry name" value="Thiolase-like"/>
    <property type="match status" value="2"/>
</dbReference>
<evidence type="ECO:0000313" key="5">
    <source>
        <dbReference type="EMBL" id="KFG72429.1"/>
    </source>
</evidence>
<dbReference type="PROSITE" id="PS52004">
    <property type="entry name" value="KS3_2"/>
    <property type="match status" value="1"/>
</dbReference>
<evidence type="ECO:0000256" key="3">
    <source>
        <dbReference type="RuleBase" id="RU003694"/>
    </source>
</evidence>
<dbReference type="CDD" id="cd00834">
    <property type="entry name" value="KAS_I_II"/>
    <property type="match status" value="1"/>
</dbReference>
<accession>A0A086MU61</accession>
<dbReference type="SMART" id="SM00825">
    <property type="entry name" value="PKS_KS"/>
    <property type="match status" value="1"/>
</dbReference>
<dbReference type="InterPro" id="IPR016039">
    <property type="entry name" value="Thiolase-like"/>
</dbReference>
<evidence type="ECO:0000259" key="4">
    <source>
        <dbReference type="PROSITE" id="PS52004"/>
    </source>
</evidence>
<gene>
    <name evidence="5" type="ORF">FM21_30270</name>
</gene>
<dbReference type="STRING" id="1915400.FM21_30270"/>
<feature type="domain" description="Ketosynthase family 3 (KS3)" evidence="4">
    <location>
        <begin position="1"/>
        <end position="422"/>
    </location>
</feature>
<dbReference type="AlphaFoldDB" id="A0A086MU61"/>
<reference evidence="5 6" key="1">
    <citation type="submission" date="2014-05" db="EMBL/GenBank/DDBJ databases">
        <title>Complete genome sequence of the Streptomyces mutabilis TRM45540.</title>
        <authorList>
            <person name="Luo X."/>
            <person name="Zhang L."/>
        </authorList>
    </citation>
    <scope>NUCLEOTIDE SEQUENCE [LARGE SCALE GENOMIC DNA]</scope>
    <source>
        <strain evidence="5 6">TRM45540</strain>
    </source>
</reference>
<dbReference type="PANTHER" id="PTHR11712">
    <property type="entry name" value="POLYKETIDE SYNTHASE-RELATED"/>
    <property type="match status" value="1"/>
</dbReference>
<dbReference type="InterPro" id="IPR020841">
    <property type="entry name" value="PKS_Beta-ketoAc_synthase_dom"/>
</dbReference>
<proteinExistence type="inferred from homology"/>
<protein>
    <recommendedName>
        <fullName evidence="4">Ketosynthase family 3 (KS3) domain-containing protein</fullName>
    </recommendedName>
</protein>
<keyword evidence="2 3" id="KW-0808">Transferase</keyword>
<comment type="caution">
    <text evidence="5">The sequence shown here is derived from an EMBL/GenBank/DDBJ whole genome shotgun (WGS) entry which is preliminary data.</text>
</comment>
<dbReference type="Pfam" id="PF02801">
    <property type="entry name" value="Ketoacyl-synt_C"/>
    <property type="match status" value="1"/>
</dbReference>
<dbReference type="InterPro" id="IPR000794">
    <property type="entry name" value="Beta-ketoacyl_synthase"/>
</dbReference>
<dbReference type="GO" id="GO:0006633">
    <property type="term" value="P:fatty acid biosynthetic process"/>
    <property type="evidence" value="ECO:0007669"/>
    <property type="project" value="TreeGrafter"/>
</dbReference>